<keyword evidence="5" id="KW-0548">Nucleotidyltransferase</keyword>
<keyword evidence="13" id="KW-0694">RNA-binding</keyword>
<evidence type="ECO:0000256" key="9">
    <source>
        <dbReference type="ARBA" id="ARBA00022759"/>
    </source>
</evidence>
<keyword evidence="23" id="KW-1185">Reference proteome</keyword>
<evidence type="ECO:0000256" key="14">
    <source>
        <dbReference type="ARBA" id="ARBA00022908"/>
    </source>
</evidence>
<evidence type="ECO:0000256" key="11">
    <source>
        <dbReference type="ARBA" id="ARBA00022840"/>
    </source>
</evidence>
<keyword evidence="11" id="KW-0067">ATP-binding</keyword>
<keyword evidence="14" id="KW-0229">DNA integration</keyword>
<sequence>MFHDKNIFTELKMLFDEKIVTRNPKSNLVCKGRGTVEILINDKLIKLKDCLYVPEIMRNLVSLLELCNKSITITTKNKSFHLSQNNQILLSGHIINKLMIVTFDHPSSFLTKIKNTPPWHQRLGHPGNHVLKSLGLFNLNELPCNVCSKGKMTTLPFKGHFTEAIKPLDCLHLDVVGPISPPSKYGYRYFLTIIYQHTSFKITRFLKQKSEVFGEFVIQQKYLENLHDRKVKKLVTDGGGEFVNQNFKELADTCGMIHIVSPPYTPEHNGFSERANKTTLDKARCLLINSNLPNQSWAEAIRTATFLTNVIPTASRKNYSPWFLWNNTSPKIKKIRTFGCKISDNKVYYSRHIVFFEHKFPSLKENTVSNTSPLNISWNDFYEEEYFDCQESMEEEERVPTIQEATDLLENDTDSLSDCTPPVAKRIKVIGSRHPTLINSDIREENILPYPRRPVALYTQNDPLSYYQAIRCPCEPLRYDHIPNKVTKKTQNNYTFNIIILKLLRIIIH</sequence>
<keyword evidence="8" id="KW-0547">Nucleotide-binding</keyword>
<dbReference type="Gene3D" id="3.30.420.10">
    <property type="entry name" value="Ribonuclease H-like superfamily/Ribonuclease H"/>
    <property type="match status" value="1"/>
</dbReference>
<evidence type="ECO:0000313" key="23">
    <source>
        <dbReference type="Proteomes" id="UP000765509"/>
    </source>
</evidence>
<dbReference type="InterPro" id="IPR012337">
    <property type="entry name" value="RNaseH-like_sf"/>
</dbReference>
<keyword evidence="18" id="KW-0233">DNA recombination</keyword>
<evidence type="ECO:0000256" key="10">
    <source>
        <dbReference type="ARBA" id="ARBA00022801"/>
    </source>
</evidence>
<dbReference type="GO" id="GO:0005634">
    <property type="term" value="C:nucleus"/>
    <property type="evidence" value="ECO:0007669"/>
    <property type="project" value="UniProtKB-ARBA"/>
</dbReference>
<evidence type="ECO:0000256" key="4">
    <source>
        <dbReference type="ARBA" id="ARBA00022670"/>
    </source>
</evidence>
<comment type="catalytic activity">
    <reaction evidence="19">
        <text>DNA(n) + a 2'-deoxyribonucleoside 5'-triphosphate = DNA(n+1) + diphosphate</text>
        <dbReference type="Rhea" id="RHEA:22508"/>
        <dbReference type="Rhea" id="RHEA-COMP:17339"/>
        <dbReference type="Rhea" id="RHEA-COMP:17340"/>
        <dbReference type="ChEBI" id="CHEBI:33019"/>
        <dbReference type="ChEBI" id="CHEBI:61560"/>
        <dbReference type="ChEBI" id="CHEBI:173112"/>
        <dbReference type="EC" id="2.7.7.49"/>
    </reaction>
</comment>
<dbReference type="GO" id="GO:0008233">
    <property type="term" value="F:peptidase activity"/>
    <property type="evidence" value="ECO:0007669"/>
    <property type="project" value="UniProtKB-KW"/>
</dbReference>
<dbReference type="GO" id="GO:0006310">
    <property type="term" value="P:DNA recombination"/>
    <property type="evidence" value="ECO:0007669"/>
    <property type="project" value="UniProtKB-KW"/>
</dbReference>
<evidence type="ECO:0000256" key="15">
    <source>
        <dbReference type="ARBA" id="ARBA00022918"/>
    </source>
</evidence>
<dbReference type="Proteomes" id="UP000765509">
    <property type="component" value="Unassembled WGS sequence"/>
</dbReference>
<proteinExistence type="predicted"/>
<gene>
    <name evidence="22" type="ORF">O181_101926</name>
</gene>
<dbReference type="InterPro" id="IPR001584">
    <property type="entry name" value="Integrase_cat-core"/>
</dbReference>
<dbReference type="GO" id="GO:0032196">
    <property type="term" value="P:transposition"/>
    <property type="evidence" value="ECO:0007669"/>
    <property type="project" value="UniProtKB-KW"/>
</dbReference>
<comment type="catalytic activity">
    <reaction evidence="20">
        <text>DNA(n) + a 2'-deoxyribonucleoside 5'-triphosphate = DNA(n+1) + diphosphate</text>
        <dbReference type="Rhea" id="RHEA:22508"/>
        <dbReference type="Rhea" id="RHEA-COMP:17339"/>
        <dbReference type="Rhea" id="RHEA-COMP:17340"/>
        <dbReference type="ChEBI" id="CHEBI:33019"/>
        <dbReference type="ChEBI" id="CHEBI:61560"/>
        <dbReference type="ChEBI" id="CHEBI:173112"/>
        <dbReference type="EC" id="2.7.7.7"/>
    </reaction>
</comment>
<keyword evidence="10" id="KW-0378">Hydrolase</keyword>
<dbReference type="InterPro" id="IPR036397">
    <property type="entry name" value="RNaseH_sf"/>
</dbReference>
<dbReference type="OrthoDB" id="1938465at2759"/>
<evidence type="ECO:0000256" key="2">
    <source>
        <dbReference type="ARBA" id="ARBA00022578"/>
    </source>
</evidence>
<evidence type="ECO:0000256" key="1">
    <source>
        <dbReference type="ARBA" id="ARBA00002180"/>
    </source>
</evidence>
<dbReference type="GO" id="GO:0005524">
    <property type="term" value="F:ATP binding"/>
    <property type="evidence" value="ECO:0007669"/>
    <property type="project" value="UniProtKB-KW"/>
</dbReference>
<keyword evidence="6" id="KW-0540">Nuclease</keyword>
<dbReference type="GO" id="GO:0004519">
    <property type="term" value="F:endonuclease activity"/>
    <property type="evidence" value="ECO:0007669"/>
    <property type="project" value="UniProtKB-KW"/>
</dbReference>
<accession>A0A9Q3JHQ1</accession>
<dbReference type="SUPFAM" id="SSF53098">
    <property type="entry name" value="Ribonuclease H-like"/>
    <property type="match status" value="1"/>
</dbReference>
<evidence type="ECO:0000256" key="20">
    <source>
        <dbReference type="ARBA" id="ARBA00049244"/>
    </source>
</evidence>
<evidence type="ECO:0000256" key="12">
    <source>
        <dbReference type="ARBA" id="ARBA00022842"/>
    </source>
</evidence>
<dbReference type="GO" id="GO:0003887">
    <property type="term" value="F:DNA-directed DNA polymerase activity"/>
    <property type="evidence" value="ECO:0007669"/>
    <property type="project" value="UniProtKB-KW"/>
</dbReference>
<evidence type="ECO:0000256" key="6">
    <source>
        <dbReference type="ARBA" id="ARBA00022722"/>
    </source>
</evidence>
<dbReference type="PANTHER" id="PTHR42648:SF11">
    <property type="entry name" value="TRANSPOSON TY4-P GAG-POL POLYPROTEIN"/>
    <property type="match status" value="1"/>
</dbReference>
<dbReference type="InterPro" id="IPR039537">
    <property type="entry name" value="Retrotran_Ty1/copia-like"/>
</dbReference>
<evidence type="ECO:0000256" key="8">
    <source>
        <dbReference type="ARBA" id="ARBA00022741"/>
    </source>
</evidence>
<evidence type="ECO:0000256" key="5">
    <source>
        <dbReference type="ARBA" id="ARBA00022695"/>
    </source>
</evidence>
<keyword evidence="7" id="KW-0479">Metal-binding</keyword>
<evidence type="ECO:0000256" key="7">
    <source>
        <dbReference type="ARBA" id="ARBA00022723"/>
    </source>
</evidence>
<dbReference type="InterPro" id="IPR054722">
    <property type="entry name" value="PolX-like_BBD"/>
</dbReference>
<keyword evidence="12" id="KW-0460">Magnesium</keyword>
<protein>
    <recommendedName>
        <fullName evidence="21">Integrase catalytic domain-containing protein</fullName>
    </recommendedName>
</protein>
<evidence type="ECO:0000256" key="18">
    <source>
        <dbReference type="ARBA" id="ARBA00023172"/>
    </source>
</evidence>
<keyword evidence="16" id="KW-0239">DNA-directed DNA polymerase</keyword>
<name>A0A9Q3JHQ1_9BASI</name>
<evidence type="ECO:0000256" key="3">
    <source>
        <dbReference type="ARBA" id="ARBA00022612"/>
    </source>
</evidence>
<evidence type="ECO:0000259" key="21">
    <source>
        <dbReference type="PROSITE" id="PS50994"/>
    </source>
</evidence>
<evidence type="ECO:0000256" key="17">
    <source>
        <dbReference type="ARBA" id="ARBA00023113"/>
    </source>
</evidence>
<evidence type="ECO:0000313" key="22">
    <source>
        <dbReference type="EMBL" id="MBW0562211.1"/>
    </source>
</evidence>
<dbReference type="AlphaFoldDB" id="A0A9Q3JHQ1"/>
<evidence type="ECO:0000256" key="16">
    <source>
        <dbReference type="ARBA" id="ARBA00022932"/>
    </source>
</evidence>
<keyword evidence="3" id="KW-1188">Viral release from host cell</keyword>
<keyword evidence="2" id="KW-0815">Transposition</keyword>
<evidence type="ECO:0000256" key="19">
    <source>
        <dbReference type="ARBA" id="ARBA00048173"/>
    </source>
</evidence>
<dbReference type="PANTHER" id="PTHR42648">
    <property type="entry name" value="TRANSPOSASE, PUTATIVE-RELATED"/>
    <property type="match status" value="1"/>
</dbReference>
<keyword evidence="17" id="KW-0917">Virion maturation</keyword>
<keyword evidence="4" id="KW-0645">Protease</keyword>
<dbReference type="Pfam" id="PF22936">
    <property type="entry name" value="Pol_BBD"/>
    <property type="match status" value="1"/>
</dbReference>
<keyword evidence="9" id="KW-0255">Endonuclease</keyword>
<comment type="function">
    <text evidence="1">The aspartyl protease (PR) mediates the proteolytic cleavages of the Gag and Gag-Pol polyproteins after assembly of the VLP.</text>
</comment>
<keyword evidence="15" id="KW-0695">RNA-directed DNA polymerase</keyword>
<dbReference type="GO" id="GO:0003964">
    <property type="term" value="F:RNA-directed DNA polymerase activity"/>
    <property type="evidence" value="ECO:0007669"/>
    <property type="project" value="UniProtKB-KW"/>
</dbReference>
<evidence type="ECO:0000256" key="13">
    <source>
        <dbReference type="ARBA" id="ARBA00022884"/>
    </source>
</evidence>
<dbReference type="GO" id="GO:0015074">
    <property type="term" value="P:DNA integration"/>
    <property type="evidence" value="ECO:0007669"/>
    <property type="project" value="UniProtKB-KW"/>
</dbReference>
<dbReference type="EMBL" id="AVOT02072171">
    <property type="protein sequence ID" value="MBW0562211.1"/>
    <property type="molecule type" value="Genomic_DNA"/>
</dbReference>
<dbReference type="GO" id="GO:0046872">
    <property type="term" value="F:metal ion binding"/>
    <property type="evidence" value="ECO:0007669"/>
    <property type="project" value="UniProtKB-KW"/>
</dbReference>
<feature type="domain" description="Integrase catalytic" evidence="21">
    <location>
        <begin position="163"/>
        <end position="329"/>
    </location>
</feature>
<dbReference type="GO" id="GO:0006508">
    <property type="term" value="P:proteolysis"/>
    <property type="evidence" value="ECO:0007669"/>
    <property type="project" value="UniProtKB-KW"/>
</dbReference>
<comment type="caution">
    <text evidence="22">The sequence shown here is derived from an EMBL/GenBank/DDBJ whole genome shotgun (WGS) entry which is preliminary data.</text>
</comment>
<keyword evidence="16" id="KW-0808">Transferase</keyword>
<dbReference type="GO" id="GO:0003723">
    <property type="term" value="F:RNA binding"/>
    <property type="evidence" value="ECO:0007669"/>
    <property type="project" value="UniProtKB-KW"/>
</dbReference>
<dbReference type="PROSITE" id="PS50994">
    <property type="entry name" value="INTEGRASE"/>
    <property type="match status" value="1"/>
</dbReference>
<organism evidence="22 23">
    <name type="scientific">Austropuccinia psidii MF-1</name>
    <dbReference type="NCBI Taxonomy" id="1389203"/>
    <lineage>
        <taxon>Eukaryota</taxon>
        <taxon>Fungi</taxon>
        <taxon>Dikarya</taxon>
        <taxon>Basidiomycota</taxon>
        <taxon>Pucciniomycotina</taxon>
        <taxon>Pucciniomycetes</taxon>
        <taxon>Pucciniales</taxon>
        <taxon>Sphaerophragmiaceae</taxon>
        <taxon>Austropuccinia</taxon>
    </lineage>
</organism>
<reference evidence="22" key="1">
    <citation type="submission" date="2021-03" db="EMBL/GenBank/DDBJ databases">
        <title>Draft genome sequence of rust myrtle Austropuccinia psidii MF-1, a brazilian biotype.</title>
        <authorList>
            <person name="Quecine M.C."/>
            <person name="Pachon D.M.R."/>
            <person name="Bonatelli M.L."/>
            <person name="Correr F.H."/>
            <person name="Franceschini L.M."/>
            <person name="Leite T.F."/>
            <person name="Margarido G.R.A."/>
            <person name="Almeida C.A."/>
            <person name="Ferrarezi J.A."/>
            <person name="Labate C.A."/>
        </authorList>
    </citation>
    <scope>NUCLEOTIDE SEQUENCE</scope>
    <source>
        <strain evidence="22">MF-1</strain>
    </source>
</reference>